<evidence type="ECO:0000313" key="2">
    <source>
        <dbReference type="EMBL" id="KAL2551290.1"/>
    </source>
</evidence>
<feature type="coiled-coil region" evidence="1">
    <location>
        <begin position="147"/>
        <end position="174"/>
    </location>
</feature>
<keyword evidence="3" id="KW-1185">Reference proteome</keyword>
<comment type="caution">
    <text evidence="2">The sequence shown here is derived from an EMBL/GenBank/DDBJ whole genome shotgun (WGS) entry which is preliminary data.</text>
</comment>
<dbReference type="EMBL" id="JBFOLJ010000002">
    <property type="protein sequence ID" value="KAL2551290.1"/>
    <property type="molecule type" value="Genomic_DNA"/>
</dbReference>
<keyword evidence="1" id="KW-0175">Coiled coil</keyword>
<name>A0ABD1WP97_9LAMI</name>
<evidence type="ECO:0000256" key="1">
    <source>
        <dbReference type="SAM" id="Coils"/>
    </source>
</evidence>
<accession>A0ABD1WP97</accession>
<sequence>MLHIARVKMLNSSQLRKMNSSQAMDELDMAKDLLGNSIRISRKVLIRLVKQKENEHTLVSRKTGKDGPVAMIILLQSLNALGLLEITKLETQESREEHQVEAVAALRQCISVFKEFGSVKSLSDSSEVKDEYLSCLRRLSNFMSSHMKTNQRSLEELNDEIQHVEVEISASRRREI</sequence>
<organism evidence="2 3">
    <name type="scientific">Forsythia ovata</name>
    <dbReference type="NCBI Taxonomy" id="205694"/>
    <lineage>
        <taxon>Eukaryota</taxon>
        <taxon>Viridiplantae</taxon>
        <taxon>Streptophyta</taxon>
        <taxon>Embryophyta</taxon>
        <taxon>Tracheophyta</taxon>
        <taxon>Spermatophyta</taxon>
        <taxon>Magnoliopsida</taxon>
        <taxon>eudicotyledons</taxon>
        <taxon>Gunneridae</taxon>
        <taxon>Pentapetalae</taxon>
        <taxon>asterids</taxon>
        <taxon>lamiids</taxon>
        <taxon>Lamiales</taxon>
        <taxon>Oleaceae</taxon>
        <taxon>Forsythieae</taxon>
        <taxon>Forsythia</taxon>
    </lineage>
</organism>
<dbReference type="AlphaFoldDB" id="A0ABD1WP97"/>
<proteinExistence type="predicted"/>
<gene>
    <name evidence="2" type="ORF">Fot_04909</name>
</gene>
<protein>
    <submittedName>
        <fullName evidence="2">Tetratricopeptide repeat (TPR)-like superfamily protein</fullName>
    </submittedName>
</protein>
<dbReference type="Proteomes" id="UP001604277">
    <property type="component" value="Unassembled WGS sequence"/>
</dbReference>
<reference evidence="3" key="1">
    <citation type="submission" date="2024-07" db="EMBL/GenBank/DDBJ databases">
        <title>Two chromosome-level genome assemblies of Korean endemic species Abeliophyllum distichum and Forsythia ovata (Oleaceae).</title>
        <authorList>
            <person name="Jang H."/>
        </authorList>
    </citation>
    <scope>NUCLEOTIDE SEQUENCE [LARGE SCALE GENOMIC DNA]</scope>
</reference>
<dbReference type="PANTHER" id="PTHR47689">
    <property type="entry name" value="TETRATRICOPEPTIDE REPEAT (TPR)-LIKE SUPERFAMILY PROTEIN"/>
    <property type="match status" value="1"/>
</dbReference>
<dbReference type="PANTHER" id="PTHR47689:SF2">
    <property type="entry name" value="TETRATRICOPEPTIDE REPEAT (TPR)-LIKE SUPERFAMILY PROTEIN"/>
    <property type="match status" value="1"/>
</dbReference>
<evidence type="ECO:0000313" key="3">
    <source>
        <dbReference type="Proteomes" id="UP001604277"/>
    </source>
</evidence>